<dbReference type="InterPro" id="IPR002110">
    <property type="entry name" value="Ankyrin_rpt"/>
</dbReference>
<accession>A0A813CE58</accession>
<dbReference type="InterPro" id="IPR036770">
    <property type="entry name" value="Ankyrin_rpt-contain_sf"/>
</dbReference>
<protein>
    <recommendedName>
        <fullName evidence="1">JmjC domain-containing protein</fullName>
    </recommendedName>
</protein>
<sequence length="408" mass="45002">MRTTTAETREHMLPYPSPLRSLRFAADPRHSCQCRHPPAQFGCASSRSLNAIVFAFGSRLAVKSGRWPGIHAPNTQAYAVWPDPSAELREAADTEQGLVLEDCTASVFLDEMRPHRMGGLIDGWAARSWTRDLLVEQFGRLEFRVRPGETLNQYGYAGPSERYVSLEEYLSADFDGRSVVFENDFESNRHELLESFDVPPLLASVHGAPILSIGRQDTGIGFHRHSAAWLAQLLGRKLWLLLPGGKRPPARAPWQYLQHRPPGLVICVAHPGEVVFVPAGWWHATWNLDDISVAAGWEAGDSGKWSPEMHAIADGEVARLRQLMASQKVTKPLLVLAARTGRLHILKLLMDQARGQELLEAHAASAAIAAARSGHINVMELLWEEGFTGMLQASVSGTTPLHEAARCG</sequence>
<gene>
    <name evidence="2" type="ORF">SNEC2469_LOCUS34271</name>
</gene>
<dbReference type="OrthoDB" id="440264at2759"/>
<dbReference type="GO" id="GO:0005737">
    <property type="term" value="C:cytoplasm"/>
    <property type="evidence" value="ECO:0007669"/>
    <property type="project" value="TreeGrafter"/>
</dbReference>
<dbReference type="SMART" id="SM00558">
    <property type="entry name" value="JmjC"/>
    <property type="match status" value="1"/>
</dbReference>
<dbReference type="Gene3D" id="1.25.40.20">
    <property type="entry name" value="Ankyrin repeat-containing domain"/>
    <property type="match status" value="1"/>
</dbReference>
<organism evidence="2 3">
    <name type="scientific">Symbiodinium necroappetens</name>
    <dbReference type="NCBI Taxonomy" id="1628268"/>
    <lineage>
        <taxon>Eukaryota</taxon>
        <taxon>Sar</taxon>
        <taxon>Alveolata</taxon>
        <taxon>Dinophyceae</taxon>
        <taxon>Suessiales</taxon>
        <taxon>Symbiodiniaceae</taxon>
        <taxon>Symbiodinium</taxon>
    </lineage>
</organism>
<dbReference type="Pfam" id="PF12796">
    <property type="entry name" value="Ank_2"/>
    <property type="match status" value="1"/>
</dbReference>
<dbReference type="SUPFAM" id="SSF51197">
    <property type="entry name" value="Clavaminate synthase-like"/>
    <property type="match status" value="1"/>
</dbReference>
<evidence type="ECO:0000259" key="1">
    <source>
        <dbReference type="PROSITE" id="PS51184"/>
    </source>
</evidence>
<dbReference type="PANTHER" id="PTHR12480">
    <property type="entry name" value="ARGININE DEMETHYLASE AND LYSYL-HYDROXYLASE JMJD"/>
    <property type="match status" value="1"/>
</dbReference>
<keyword evidence="3" id="KW-1185">Reference proteome</keyword>
<feature type="non-terminal residue" evidence="2">
    <location>
        <position position="1"/>
    </location>
</feature>
<feature type="domain" description="JmjC" evidence="1">
    <location>
        <begin position="187"/>
        <end position="314"/>
    </location>
</feature>
<dbReference type="PANTHER" id="PTHR12480:SF35">
    <property type="entry name" value="TRANSCRIPTION FACTOR JUMONJI, JMJC DOMAIN-CONTAINING PROTEIN"/>
    <property type="match status" value="1"/>
</dbReference>
<evidence type="ECO:0000313" key="2">
    <source>
        <dbReference type="EMBL" id="CAE7941402.1"/>
    </source>
</evidence>
<dbReference type="InterPro" id="IPR003347">
    <property type="entry name" value="JmjC_dom"/>
</dbReference>
<dbReference type="InterPro" id="IPR050910">
    <property type="entry name" value="JMJD6_ArgDemeth/LysHydrox"/>
</dbReference>
<dbReference type="AlphaFoldDB" id="A0A813CE58"/>
<dbReference type="Proteomes" id="UP000601435">
    <property type="component" value="Unassembled WGS sequence"/>
</dbReference>
<evidence type="ECO:0000313" key="3">
    <source>
        <dbReference type="Proteomes" id="UP000601435"/>
    </source>
</evidence>
<reference evidence="2" key="1">
    <citation type="submission" date="2021-02" db="EMBL/GenBank/DDBJ databases">
        <authorList>
            <person name="Dougan E. K."/>
            <person name="Rhodes N."/>
            <person name="Thang M."/>
            <person name="Chan C."/>
        </authorList>
    </citation>
    <scope>NUCLEOTIDE SEQUENCE</scope>
</reference>
<dbReference type="Gene3D" id="2.60.120.650">
    <property type="entry name" value="Cupin"/>
    <property type="match status" value="1"/>
</dbReference>
<dbReference type="SUPFAM" id="SSF48403">
    <property type="entry name" value="Ankyrin repeat"/>
    <property type="match status" value="1"/>
</dbReference>
<proteinExistence type="predicted"/>
<comment type="caution">
    <text evidence="2">The sequence shown here is derived from an EMBL/GenBank/DDBJ whole genome shotgun (WGS) entry which is preliminary data.</text>
</comment>
<dbReference type="EMBL" id="CAJNJA010093820">
    <property type="protein sequence ID" value="CAE7941402.1"/>
    <property type="molecule type" value="Genomic_DNA"/>
</dbReference>
<name>A0A813CE58_9DINO</name>
<dbReference type="PROSITE" id="PS51184">
    <property type="entry name" value="JMJC"/>
    <property type="match status" value="1"/>
</dbReference>